<dbReference type="InterPro" id="IPR008271">
    <property type="entry name" value="Ser/Thr_kinase_AS"/>
</dbReference>
<keyword evidence="10" id="KW-1185">Reference proteome</keyword>
<organism evidence="9 10">
    <name type="scientific">Dermatophagoides pteronyssinus</name>
    <name type="common">European house dust mite</name>
    <dbReference type="NCBI Taxonomy" id="6956"/>
    <lineage>
        <taxon>Eukaryota</taxon>
        <taxon>Metazoa</taxon>
        <taxon>Ecdysozoa</taxon>
        <taxon>Arthropoda</taxon>
        <taxon>Chelicerata</taxon>
        <taxon>Arachnida</taxon>
        <taxon>Acari</taxon>
        <taxon>Acariformes</taxon>
        <taxon>Sarcoptiformes</taxon>
        <taxon>Astigmata</taxon>
        <taxon>Psoroptidia</taxon>
        <taxon>Analgoidea</taxon>
        <taxon>Pyroglyphidae</taxon>
        <taxon>Dermatophagoidinae</taxon>
        <taxon>Dermatophagoides</taxon>
    </lineage>
</organism>
<sequence length="487" mass="56628">MFRQLFWCWKKKPARNKRVKKESNKHERITMTKRHYRSDSKRTNDWKKEDSSIRLSTRSGFAHIPTTPTTTSFMPATSIGQSIRQASPKLSRPSTPSQMKTVDITNIIRHDPIETTVEEILHWNGYKLENEIGKGSFGSVYRARDLINETVVACKVIDITKSSKNQSLSVRNELFIMEKVNHPHIIKLYRHFIIESPKSRQVYIFMQLAKSKSLSVYVRSFKTGLPEPTAKKMFAQVVSAINHLHKKHIAHRDIKMGNVLLDENSDCLVTDFGLSRVAFRASKGKKILTNKFCGTMPYMAPEILLTRDNKLVYDPFPADIWALGVLLYCMINRGYPFPSDSTKMLEQQMLHKIRFGKKMQFDPTDDLIDLFQRLLEPNAELRLRMDQLMKHPYLIKDINLVEQNVRQLLKDDPERENLSLSSTVKTANQSMWARESFLEIIAQQNEENNDCIMMCILVVGLILPFNNQQQHYHQRHKGSINHKNRNI</sequence>
<dbReference type="PROSITE" id="PS00107">
    <property type="entry name" value="PROTEIN_KINASE_ATP"/>
    <property type="match status" value="1"/>
</dbReference>
<keyword evidence="5 6" id="KW-0067">ATP-binding</keyword>
<feature type="binding site" evidence="6">
    <location>
        <position position="155"/>
    </location>
    <ligand>
        <name>ATP</name>
        <dbReference type="ChEBI" id="CHEBI:30616"/>
    </ligand>
</feature>
<proteinExistence type="inferred from homology"/>
<keyword evidence="2" id="KW-0808">Transferase</keyword>
<comment type="similarity">
    <text evidence="7">Belongs to the protein kinase superfamily.</text>
</comment>
<dbReference type="InterPro" id="IPR017441">
    <property type="entry name" value="Protein_kinase_ATP_BS"/>
</dbReference>
<accession>A0ABQ8JC70</accession>
<evidence type="ECO:0000256" key="7">
    <source>
        <dbReference type="RuleBase" id="RU000304"/>
    </source>
</evidence>
<reference evidence="9 10" key="2">
    <citation type="journal article" date="2022" name="Mol. Biol. Evol.">
        <title>Comparative Genomics Reveals Insights into the Divergent Evolution of Astigmatic Mites and Household Pest Adaptations.</title>
        <authorList>
            <person name="Xiong Q."/>
            <person name="Wan A.T."/>
            <person name="Liu X."/>
            <person name="Fung C.S."/>
            <person name="Xiao X."/>
            <person name="Malainual N."/>
            <person name="Hou J."/>
            <person name="Wang L."/>
            <person name="Wang M."/>
            <person name="Yang K.Y."/>
            <person name="Cui Y."/>
            <person name="Leung E.L."/>
            <person name="Nong W."/>
            <person name="Shin S.K."/>
            <person name="Au S.W."/>
            <person name="Jeong K.Y."/>
            <person name="Chew F.T."/>
            <person name="Hui J.H."/>
            <person name="Leung T.F."/>
            <person name="Tungtrongchitr A."/>
            <person name="Zhong N."/>
            <person name="Liu Z."/>
            <person name="Tsui S.K."/>
        </authorList>
    </citation>
    <scope>NUCLEOTIDE SEQUENCE [LARGE SCALE GENOMIC DNA]</scope>
    <source>
        <strain evidence="9">Derp</strain>
    </source>
</reference>
<name>A0ABQ8JC70_DERPT</name>
<dbReference type="PROSITE" id="PS50011">
    <property type="entry name" value="PROTEIN_KINASE_DOM"/>
    <property type="match status" value="1"/>
</dbReference>
<evidence type="ECO:0000256" key="5">
    <source>
        <dbReference type="ARBA" id="ARBA00022840"/>
    </source>
</evidence>
<evidence type="ECO:0000256" key="3">
    <source>
        <dbReference type="ARBA" id="ARBA00022741"/>
    </source>
</evidence>
<evidence type="ECO:0000256" key="6">
    <source>
        <dbReference type="PROSITE-ProRule" id="PRU10141"/>
    </source>
</evidence>
<gene>
    <name evidence="9" type="ORF">DERP_011537</name>
</gene>
<dbReference type="InterPro" id="IPR000719">
    <property type="entry name" value="Prot_kinase_dom"/>
</dbReference>
<evidence type="ECO:0000256" key="2">
    <source>
        <dbReference type="ARBA" id="ARBA00022679"/>
    </source>
</evidence>
<dbReference type="PROSITE" id="PS00108">
    <property type="entry name" value="PROTEIN_KINASE_ST"/>
    <property type="match status" value="1"/>
</dbReference>
<keyword evidence="1 7" id="KW-0723">Serine/threonine-protein kinase</keyword>
<dbReference type="InterPro" id="IPR011009">
    <property type="entry name" value="Kinase-like_dom_sf"/>
</dbReference>
<comment type="caution">
    <text evidence="9">The sequence shown here is derived from an EMBL/GenBank/DDBJ whole genome shotgun (WGS) entry which is preliminary data.</text>
</comment>
<keyword evidence="3 6" id="KW-0547">Nucleotide-binding</keyword>
<dbReference type="PANTHER" id="PTHR24345">
    <property type="entry name" value="SERINE/THREONINE-PROTEIN KINASE PLK"/>
    <property type="match status" value="1"/>
</dbReference>
<dbReference type="EMBL" id="NJHN03000053">
    <property type="protein sequence ID" value="KAH9420202.1"/>
    <property type="molecule type" value="Genomic_DNA"/>
</dbReference>
<dbReference type="Pfam" id="PF00069">
    <property type="entry name" value="Pkinase"/>
    <property type="match status" value="1"/>
</dbReference>
<dbReference type="SMART" id="SM00220">
    <property type="entry name" value="S_TKc"/>
    <property type="match status" value="1"/>
</dbReference>
<protein>
    <recommendedName>
        <fullName evidence="8">Protein kinase domain-containing protein</fullName>
    </recommendedName>
</protein>
<evidence type="ECO:0000256" key="1">
    <source>
        <dbReference type="ARBA" id="ARBA00022527"/>
    </source>
</evidence>
<dbReference type="PANTHER" id="PTHR24345:SF0">
    <property type="entry name" value="CELL CYCLE SERINE_THREONINE-PROTEIN KINASE CDC5_MSD2"/>
    <property type="match status" value="1"/>
</dbReference>
<dbReference type="Proteomes" id="UP000887458">
    <property type="component" value="Unassembled WGS sequence"/>
</dbReference>
<reference evidence="9 10" key="1">
    <citation type="journal article" date="2018" name="J. Allergy Clin. Immunol.">
        <title>High-quality assembly of Dermatophagoides pteronyssinus genome and transcriptome reveals a wide range of novel allergens.</title>
        <authorList>
            <person name="Liu X.Y."/>
            <person name="Yang K.Y."/>
            <person name="Wang M.Q."/>
            <person name="Kwok J.S."/>
            <person name="Zeng X."/>
            <person name="Yang Z."/>
            <person name="Xiao X.J."/>
            <person name="Lau C.P."/>
            <person name="Li Y."/>
            <person name="Huang Z.M."/>
            <person name="Ba J.G."/>
            <person name="Yim A.K."/>
            <person name="Ouyang C.Y."/>
            <person name="Ngai S.M."/>
            <person name="Chan T.F."/>
            <person name="Leung E.L."/>
            <person name="Liu L."/>
            <person name="Liu Z.G."/>
            <person name="Tsui S.K."/>
        </authorList>
    </citation>
    <scope>NUCLEOTIDE SEQUENCE [LARGE SCALE GENOMIC DNA]</scope>
    <source>
        <strain evidence="9">Derp</strain>
    </source>
</reference>
<evidence type="ECO:0000313" key="10">
    <source>
        <dbReference type="Proteomes" id="UP000887458"/>
    </source>
</evidence>
<feature type="domain" description="Protein kinase" evidence="8">
    <location>
        <begin position="126"/>
        <end position="394"/>
    </location>
</feature>
<dbReference type="SUPFAM" id="SSF56112">
    <property type="entry name" value="Protein kinase-like (PK-like)"/>
    <property type="match status" value="1"/>
</dbReference>
<evidence type="ECO:0000256" key="4">
    <source>
        <dbReference type="ARBA" id="ARBA00022777"/>
    </source>
</evidence>
<dbReference type="Gene3D" id="1.10.510.10">
    <property type="entry name" value="Transferase(Phosphotransferase) domain 1"/>
    <property type="match status" value="1"/>
</dbReference>
<keyword evidence="4" id="KW-0418">Kinase</keyword>
<evidence type="ECO:0000313" key="9">
    <source>
        <dbReference type="EMBL" id="KAH9420202.1"/>
    </source>
</evidence>
<evidence type="ECO:0000259" key="8">
    <source>
        <dbReference type="PROSITE" id="PS50011"/>
    </source>
</evidence>